<dbReference type="PANTHER" id="PTHR35402:SF1">
    <property type="entry name" value="TYPE II SECRETION SYSTEM PROTEIN GSPF DOMAIN-CONTAINING PROTEIN"/>
    <property type="match status" value="1"/>
</dbReference>
<keyword evidence="4 7" id="KW-1133">Transmembrane helix</keyword>
<dbReference type="InterPro" id="IPR042094">
    <property type="entry name" value="T2SS_GspF_sf"/>
</dbReference>
<comment type="subcellular location">
    <subcellularLocation>
        <location evidence="1">Cell membrane</location>
        <topology evidence="1">Multi-pass membrane protein</topology>
    </subcellularLocation>
</comment>
<proteinExistence type="predicted"/>
<reference evidence="10" key="1">
    <citation type="submission" date="2017-10" db="EMBL/GenBank/DDBJ databases">
        <title>Phenotypic and genomic properties of facultatively anaerobic sulfur-reducing natronoarchaea from hypersaline soda lakes.</title>
        <authorList>
            <person name="Sorokin D.Y."/>
            <person name="Kublanov I.V."/>
            <person name="Roman P."/>
            <person name="Sinninghe Damste J.S."/>
            <person name="Golyshin P.N."/>
            <person name="Rojo D."/>
            <person name="Ciordia S."/>
            <person name="Mena Md.C."/>
            <person name="Ferrer M."/>
            <person name="Messina E."/>
            <person name="Smedile F."/>
            <person name="La Spada G."/>
            <person name="La Cono V."/>
            <person name="Yakimov M.M."/>
        </authorList>
    </citation>
    <scope>NUCLEOTIDE SEQUENCE [LARGE SCALE GENOMIC DNA]</scope>
    <source>
        <strain evidence="10">AArc1</strain>
    </source>
</reference>
<dbReference type="KEGG" id="nan:AArc1_1925"/>
<protein>
    <submittedName>
        <fullName evidence="9">Pilus assembly protein TadC</fullName>
    </submittedName>
</protein>
<feature type="domain" description="Type II secretion system protein GspF" evidence="8">
    <location>
        <begin position="488"/>
        <end position="612"/>
    </location>
</feature>
<sequence>MTLSSVVPLAFALALCVPILLATVHEGVDRALTRVSIGLFGGYIEEFREEHPNRQQALRMAHMPTTYREYGSKTMCYAAIAAVVGSILGIYVIWALLLVLAIEPDTMREALPGPLEFLANLGGLPALSAGELFVLFTVACVTLGAIAASLAYWIRWWYPAYVADSRKREIDAALPSTIAFVYALSKSGMAFPEVVRIVARHEATYGEAAAEFEVAIRHMDTFGVDVITALQHMGRQSPSPTFSEFTENLVSVLQSGHSLSTFLERQHQEYQAEAESQQERVLELLGTLAEAYVTVLVAGPLFLVTILVVIGISVGGTVEPLQVLIYLILPLGNLVFVVYLSMVTDSLIPGSTRPDEPEPVTPITGGSRGTNGENRGAVSTAVAAETVRSNVERIQYHRRLQAIRDRFASPLETLLERPNLTLAITVPVALAVVAWQSQAAITADGFDVTVIDDVVALALLFVLVTFAAFYELHRRRIDAVAAAVPDLLDRLASVNEAGSSMVLAVDHVRNSELGPLGEELDRVWADVQWGADLSSAFRRFESRVGTRAVSRAVTLITEAMNASGNLATVLRIAGRQAASDRRLKRERGQVMVEYMIVVYISFLVFLFIVTVLAAYLLPNIPVEGLEAGGGGAEVDGLAGLSAGEMDAYGTLFYHATLVQGLLSGLIAGQLSTGDVRAGAKHAAAMIALSVLLFAVVV</sequence>
<dbReference type="PANTHER" id="PTHR35402">
    <property type="entry name" value="INTEGRAL MEMBRANE PROTEIN-RELATED"/>
    <property type="match status" value="1"/>
</dbReference>
<evidence type="ECO:0000313" key="10">
    <source>
        <dbReference type="Proteomes" id="UP000258707"/>
    </source>
</evidence>
<keyword evidence="5 7" id="KW-0472">Membrane</keyword>
<dbReference type="Proteomes" id="UP000258707">
    <property type="component" value="Chromosome"/>
</dbReference>
<evidence type="ECO:0000256" key="3">
    <source>
        <dbReference type="ARBA" id="ARBA00022692"/>
    </source>
</evidence>
<dbReference type="EMBL" id="CP024047">
    <property type="protein sequence ID" value="AXR78246.1"/>
    <property type="molecule type" value="Genomic_DNA"/>
</dbReference>
<keyword evidence="2" id="KW-1003">Cell membrane</keyword>
<evidence type="ECO:0000256" key="1">
    <source>
        <dbReference type="ARBA" id="ARBA00004651"/>
    </source>
</evidence>
<gene>
    <name evidence="9" type="ORF">AArc1_1925</name>
</gene>
<feature type="transmembrane region" description="Helical" evidence="7">
    <location>
        <begin position="420"/>
        <end position="438"/>
    </location>
</feature>
<feature type="transmembrane region" description="Helical" evidence="7">
    <location>
        <begin position="591"/>
        <end position="617"/>
    </location>
</feature>
<evidence type="ECO:0000256" key="6">
    <source>
        <dbReference type="SAM" id="MobiDB-lite"/>
    </source>
</evidence>
<feature type="transmembrane region" description="Helical" evidence="7">
    <location>
        <begin position="77"/>
        <end position="102"/>
    </location>
</feature>
<evidence type="ECO:0000256" key="4">
    <source>
        <dbReference type="ARBA" id="ARBA00022989"/>
    </source>
</evidence>
<feature type="transmembrane region" description="Helical" evidence="7">
    <location>
        <begin position="651"/>
        <end position="670"/>
    </location>
</feature>
<name>A0A346PFF1_9EURY</name>
<evidence type="ECO:0000259" key="8">
    <source>
        <dbReference type="Pfam" id="PF00482"/>
    </source>
</evidence>
<evidence type="ECO:0000256" key="2">
    <source>
        <dbReference type="ARBA" id="ARBA00022475"/>
    </source>
</evidence>
<feature type="region of interest" description="Disordered" evidence="6">
    <location>
        <begin position="350"/>
        <end position="375"/>
    </location>
</feature>
<dbReference type="InterPro" id="IPR018076">
    <property type="entry name" value="T2SS_GspF_dom"/>
</dbReference>
<dbReference type="Pfam" id="PF00482">
    <property type="entry name" value="T2SSF"/>
    <property type="match status" value="2"/>
</dbReference>
<accession>A0A346PFF1</accession>
<dbReference type="GeneID" id="37638717"/>
<evidence type="ECO:0000313" key="9">
    <source>
        <dbReference type="EMBL" id="AXR78246.1"/>
    </source>
</evidence>
<feature type="domain" description="Type II secretion system protein GspF" evidence="8">
    <location>
        <begin position="181"/>
        <end position="306"/>
    </location>
</feature>
<feature type="transmembrane region" description="Helical" evidence="7">
    <location>
        <begin position="132"/>
        <end position="158"/>
    </location>
</feature>
<dbReference type="RefSeq" id="WP_117364339.1">
    <property type="nucleotide sequence ID" value="NZ_CP024047.1"/>
</dbReference>
<feature type="transmembrane region" description="Helical" evidence="7">
    <location>
        <begin position="677"/>
        <end position="696"/>
    </location>
</feature>
<dbReference type="GO" id="GO:0005886">
    <property type="term" value="C:plasma membrane"/>
    <property type="evidence" value="ECO:0007669"/>
    <property type="project" value="UniProtKB-SubCell"/>
</dbReference>
<keyword evidence="3 7" id="KW-0812">Transmembrane</keyword>
<dbReference type="AlphaFoldDB" id="A0A346PFF1"/>
<feature type="transmembrane region" description="Helical" evidence="7">
    <location>
        <begin position="324"/>
        <end position="343"/>
    </location>
</feature>
<feature type="transmembrane region" description="Helical" evidence="7">
    <location>
        <begin position="291"/>
        <end position="312"/>
    </location>
</feature>
<feature type="transmembrane region" description="Helical" evidence="7">
    <location>
        <begin position="6"/>
        <end position="24"/>
    </location>
</feature>
<organism evidence="9 10">
    <name type="scientific">Natrarchaeobaculum sulfurireducens</name>
    <dbReference type="NCBI Taxonomy" id="2044521"/>
    <lineage>
        <taxon>Archaea</taxon>
        <taxon>Methanobacteriati</taxon>
        <taxon>Methanobacteriota</taxon>
        <taxon>Stenosarchaea group</taxon>
        <taxon>Halobacteria</taxon>
        <taxon>Halobacteriales</taxon>
        <taxon>Natrialbaceae</taxon>
        <taxon>Natrarchaeobaculum</taxon>
    </lineage>
</organism>
<evidence type="ECO:0000256" key="5">
    <source>
        <dbReference type="ARBA" id="ARBA00023136"/>
    </source>
</evidence>
<feature type="transmembrane region" description="Helical" evidence="7">
    <location>
        <begin position="450"/>
        <end position="470"/>
    </location>
</feature>
<evidence type="ECO:0000256" key="7">
    <source>
        <dbReference type="SAM" id="Phobius"/>
    </source>
</evidence>
<dbReference type="Gene3D" id="1.20.81.30">
    <property type="entry name" value="Type II secretion system (T2SS), domain F"/>
    <property type="match status" value="1"/>
</dbReference>
<dbReference type="InterPro" id="IPR056569">
    <property type="entry name" value="ArlJ-like"/>
</dbReference>